<comment type="caution">
    <text evidence="1">The sequence shown here is derived from an EMBL/GenBank/DDBJ whole genome shotgun (WGS) entry which is preliminary data.</text>
</comment>
<dbReference type="Proteomes" id="UP000325315">
    <property type="component" value="Unassembled WGS sequence"/>
</dbReference>
<accession>A0A5B6WPI6</accession>
<keyword evidence="2" id="KW-1185">Reference proteome</keyword>
<organism evidence="1 2">
    <name type="scientific">Gossypium australe</name>
    <dbReference type="NCBI Taxonomy" id="47621"/>
    <lineage>
        <taxon>Eukaryota</taxon>
        <taxon>Viridiplantae</taxon>
        <taxon>Streptophyta</taxon>
        <taxon>Embryophyta</taxon>
        <taxon>Tracheophyta</taxon>
        <taxon>Spermatophyta</taxon>
        <taxon>Magnoliopsida</taxon>
        <taxon>eudicotyledons</taxon>
        <taxon>Gunneridae</taxon>
        <taxon>Pentapetalae</taxon>
        <taxon>rosids</taxon>
        <taxon>malvids</taxon>
        <taxon>Malvales</taxon>
        <taxon>Malvaceae</taxon>
        <taxon>Malvoideae</taxon>
        <taxon>Gossypium</taxon>
    </lineage>
</organism>
<dbReference type="EMBL" id="SMMG02000002">
    <property type="protein sequence ID" value="KAA3483811.1"/>
    <property type="molecule type" value="Genomic_DNA"/>
</dbReference>
<name>A0A5B6WPI6_9ROSI</name>
<reference evidence="2" key="1">
    <citation type="journal article" date="2019" name="Plant Biotechnol. J.">
        <title>Genome sequencing of the Australian wild diploid species Gossypium australe highlights disease resistance and delayed gland morphogenesis.</title>
        <authorList>
            <person name="Cai Y."/>
            <person name="Cai X."/>
            <person name="Wang Q."/>
            <person name="Wang P."/>
            <person name="Zhang Y."/>
            <person name="Cai C."/>
            <person name="Xu Y."/>
            <person name="Wang K."/>
            <person name="Zhou Z."/>
            <person name="Wang C."/>
            <person name="Geng S."/>
            <person name="Li B."/>
            <person name="Dong Q."/>
            <person name="Hou Y."/>
            <person name="Wang H."/>
            <person name="Ai P."/>
            <person name="Liu Z."/>
            <person name="Yi F."/>
            <person name="Sun M."/>
            <person name="An G."/>
            <person name="Cheng J."/>
            <person name="Zhang Y."/>
            <person name="Shi Q."/>
            <person name="Xie Y."/>
            <person name="Shi X."/>
            <person name="Chang Y."/>
            <person name="Huang F."/>
            <person name="Chen Y."/>
            <person name="Hong S."/>
            <person name="Mi L."/>
            <person name="Sun Q."/>
            <person name="Zhang L."/>
            <person name="Zhou B."/>
            <person name="Peng R."/>
            <person name="Zhang X."/>
            <person name="Liu F."/>
        </authorList>
    </citation>
    <scope>NUCLEOTIDE SEQUENCE [LARGE SCALE GENOMIC DNA]</scope>
    <source>
        <strain evidence="2">cv. PA1801</strain>
    </source>
</reference>
<dbReference type="PANTHER" id="PTHR33223">
    <property type="entry name" value="CCHC-TYPE DOMAIN-CONTAINING PROTEIN"/>
    <property type="match status" value="1"/>
</dbReference>
<evidence type="ECO:0000313" key="2">
    <source>
        <dbReference type="Proteomes" id="UP000325315"/>
    </source>
</evidence>
<proteinExistence type="predicted"/>
<sequence length="221" mass="25652">MPMKDLHLHLRLFIKVSDSFKLAEVTEDVLRLKLFPYSLRDIARAWLNSLSLESMEDESMYKAWKRFKELLGKCPHQGIPYYIQLESFYNGLNAYMRMVVDASANGALLSKSYKEAYKIMERIATRPSNTYLQPRSNQPLRFPQQVQKPPQVEPFNRLENLLMAYIAKNDATLRNLESQVGKLAIVLQNRPQGALSSDTENRRVSDKEHCKVVTLRSRKTL</sequence>
<dbReference type="PANTHER" id="PTHR33223:SF6">
    <property type="entry name" value="CCHC-TYPE DOMAIN-CONTAINING PROTEIN"/>
    <property type="match status" value="1"/>
</dbReference>
<protein>
    <submittedName>
        <fullName evidence="1">Retrotransposon gag protein</fullName>
    </submittedName>
</protein>
<dbReference type="AlphaFoldDB" id="A0A5B6WPI6"/>
<evidence type="ECO:0000313" key="1">
    <source>
        <dbReference type="EMBL" id="KAA3483811.1"/>
    </source>
</evidence>
<dbReference type="OrthoDB" id="986409at2759"/>
<gene>
    <name evidence="1" type="ORF">EPI10_005950</name>
</gene>